<dbReference type="InterPro" id="IPR050383">
    <property type="entry name" value="GlyoxalaseI/FosfomycinResist"/>
</dbReference>
<evidence type="ECO:0000313" key="3">
    <source>
        <dbReference type="EMBL" id="VAW15822.1"/>
    </source>
</evidence>
<dbReference type="EMBL" id="UOEM01000090">
    <property type="protein sequence ID" value="VAW15822.1"/>
    <property type="molecule type" value="Genomic_DNA"/>
</dbReference>
<dbReference type="PANTHER" id="PTHR21366">
    <property type="entry name" value="GLYOXALASE FAMILY PROTEIN"/>
    <property type="match status" value="1"/>
</dbReference>
<dbReference type="Pfam" id="PF00903">
    <property type="entry name" value="Glyoxalase"/>
    <property type="match status" value="1"/>
</dbReference>
<name>A0A3B0TMV4_9ZZZZ</name>
<reference evidence="3" key="1">
    <citation type="submission" date="2018-06" db="EMBL/GenBank/DDBJ databases">
        <authorList>
            <person name="Zhirakovskaya E."/>
        </authorList>
    </citation>
    <scope>NUCLEOTIDE SEQUENCE</scope>
</reference>
<feature type="domain" description="VOC" evidence="2">
    <location>
        <begin position="8"/>
        <end position="119"/>
    </location>
</feature>
<accession>A0A3B0TMV4</accession>
<dbReference type="AlphaFoldDB" id="A0A3B0TMV4"/>
<dbReference type="PROSITE" id="PS51819">
    <property type="entry name" value="VOC"/>
    <property type="match status" value="1"/>
</dbReference>
<evidence type="ECO:0000256" key="1">
    <source>
        <dbReference type="ARBA" id="ARBA00022723"/>
    </source>
</evidence>
<dbReference type="InterPro" id="IPR037523">
    <property type="entry name" value="VOC_core"/>
</dbReference>
<dbReference type="PANTHER" id="PTHR21366:SF14">
    <property type="entry name" value="GLYOXALASE DOMAIN-CONTAINING PROTEIN 5"/>
    <property type="match status" value="1"/>
</dbReference>
<proteinExistence type="predicted"/>
<gene>
    <name evidence="3" type="ORF">MNBD_ALPHA09-2322</name>
</gene>
<dbReference type="InterPro" id="IPR004360">
    <property type="entry name" value="Glyas_Fos-R_dOase_dom"/>
</dbReference>
<dbReference type="InterPro" id="IPR018146">
    <property type="entry name" value="Glyoxalase_1_CS"/>
</dbReference>
<dbReference type="Gene3D" id="3.10.180.10">
    <property type="entry name" value="2,3-Dihydroxybiphenyl 1,2-Dioxygenase, domain 1"/>
    <property type="match status" value="1"/>
</dbReference>
<dbReference type="GO" id="GO:0004462">
    <property type="term" value="F:lactoylglutathione lyase activity"/>
    <property type="evidence" value="ECO:0007669"/>
    <property type="project" value="InterPro"/>
</dbReference>
<protein>
    <submittedName>
        <fullName evidence="3">Fosfomycin resistance protein FosA</fullName>
    </submittedName>
</protein>
<sequence>MSPAKVRGLNHVTLAVSGLDRAVAFYRDVLGFELRKAWPGGAYLEAGDFWLCLSPDAQTRTAPHPDYTHLAFDVAEDEFAHLCAAVEKSAATIWKDNKSEGASLYFLDPDGHKLELHAGTLATRLDAMEAG</sequence>
<organism evidence="3">
    <name type="scientific">hydrothermal vent metagenome</name>
    <dbReference type="NCBI Taxonomy" id="652676"/>
    <lineage>
        <taxon>unclassified sequences</taxon>
        <taxon>metagenomes</taxon>
        <taxon>ecological metagenomes</taxon>
    </lineage>
</organism>
<dbReference type="SUPFAM" id="SSF54593">
    <property type="entry name" value="Glyoxalase/Bleomycin resistance protein/Dihydroxybiphenyl dioxygenase"/>
    <property type="match status" value="1"/>
</dbReference>
<dbReference type="PROSITE" id="PS00934">
    <property type="entry name" value="GLYOXALASE_I_1"/>
    <property type="match status" value="1"/>
</dbReference>
<dbReference type="GO" id="GO:0046872">
    <property type="term" value="F:metal ion binding"/>
    <property type="evidence" value="ECO:0007669"/>
    <property type="project" value="UniProtKB-KW"/>
</dbReference>
<dbReference type="InterPro" id="IPR029068">
    <property type="entry name" value="Glyas_Bleomycin-R_OHBP_Dase"/>
</dbReference>
<keyword evidence="1" id="KW-0479">Metal-binding</keyword>
<evidence type="ECO:0000259" key="2">
    <source>
        <dbReference type="PROSITE" id="PS51819"/>
    </source>
</evidence>